<evidence type="ECO:0000313" key="2">
    <source>
        <dbReference type="Proteomes" id="UP000001449"/>
    </source>
</evidence>
<dbReference type="eggNOG" id="KOG2497">
    <property type="taxonomic scope" value="Eukaryota"/>
</dbReference>
<dbReference type="Pfam" id="PF10294">
    <property type="entry name" value="Methyltransf_16"/>
    <property type="match status" value="1"/>
</dbReference>
<dbReference type="AlphaFoldDB" id="B8BQA2"/>
<dbReference type="SUPFAM" id="SSF53335">
    <property type="entry name" value="S-adenosyl-L-methionine-dependent methyltransferases"/>
    <property type="match status" value="1"/>
</dbReference>
<dbReference type="InParanoid" id="B8BQA2"/>
<sequence>MIDSTWREHRVHAYEEEKGVDEQVFLFNLFEKGEDETLIYEYNMPECTKNRLKSSSNVTITLTGRSDMSTSTGLAVWGGAEVLCRYIAEQKVSDMLISKGSRVLELGAGLGLCGLLLAQCFTPATVVLSDGDVDVLKRLVLNTQQNASPATVSQLVWGQNLNIFKQQHGVFDVILATDCVYMTPSLFPLWKTIDHLLCRESSAVFIYVNVCASQVPMDKVLALASQFGFTWTQPTHSDFRDVFMFRRKVLE</sequence>
<accession>B8BQA2</accession>
<gene>
    <name evidence="1" type="ORF">THAPSDRAFT_20718</name>
</gene>
<dbReference type="GO" id="GO:0008276">
    <property type="term" value="F:protein methyltransferase activity"/>
    <property type="evidence" value="ECO:0000318"/>
    <property type="project" value="GO_Central"/>
</dbReference>
<dbReference type="HOGENOM" id="CLU_1108970_0_0_1"/>
<dbReference type="Gene3D" id="3.40.50.150">
    <property type="entry name" value="Vaccinia Virus protein VP39"/>
    <property type="match status" value="1"/>
</dbReference>
<protein>
    <recommendedName>
        <fullName evidence="3">Calmodulin-lysine N-methyltransferase</fullName>
    </recommendedName>
</protein>
<reference evidence="1 2" key="1">
    <citation type="journal article" date="2004" name="Science">
        <title>The genome of the diatom Thalassiosira pseudonana: ecology, evolution, and metabolism.</title>
        <authorList>
            <person name="Armbrust E.V."/>
            <person name="Berges J.A."/>
            <person name="Bowler C."/>
            <person name="Green B.R."/>
            <person name="Martinez D."/>
            <person name="Putnam N.H."/>
            <person name="Zhou S."/>
            <person name="Allen A.E."/>
            <person name="Apt K.E."/>
            <person name="Bechner M."/>
            <person name="Brzezinski M.A."/>
            <person name="Chaal B.K."/>
            <person name="Chiovitti A."/>
            <person name="Davis A.K."/>
            <person name="Demarest M.S."/>
            <person name="Detter J.C."/>
            <person name="Glavina T."/>
            <person name="Goodstein D."/>
            <person name="Hadi M.Z."/>
            <person name="Hellsten U."/>
            <person name="Hildebrand M."/>
            <person name="Jenkins B.D."/>
            <person name="Jurka J."/>
            <person name="Kapitonov V.V."/>
            <person name="Kroger N."/>
            <person name="Lau W.W."/>
            <person name="Lane T.W."/>
            <person name="Larimer F.W."/>
            <person name="Lippmeier J.C."/>
            <person name="Lucas S."/>
            <person name="Medina M."/>
            <person name="Montsant A."/>
            <person name="Obornik M."/>
            <person name="Parker M.S."/>
            <person name="Palenik B."/>
            <person name="Pazour G.J."/>
            <person name="Richardson P.M."/>
            <person name="Rynearson T.A."/>
            <person name="Saito M.A."/>
            <person name="Schwartz D.C."/>
            <person name="Thamatrakoln K."/>
            <person name="Valentin K."/>
            <person name="Vardi A."/>
            <person name="Wilkerson F.P."/>
            <person name="Rokhsar D.S."/>
        </authorList>
    </citation>
    <scope>NUCLEOTIDE SEQUENCE [LARGE SCALE GENOMIC DNA]</scope>
    <source>
        <strain evidence="1 2">CCMP1335</strain>
    </source>
</reference>
<dbReference type="GeneID" id="7445291"/>
<name>B8BQA2_THAPS</name>
<dbReference type="KEGG" id="tps:THAPSDRAFT_20718"/>
<evidence type="ECO:0000313" key="1">
    <source>
        <dbReference type="EMBL" id="EED95747.1"/>
    </source>
</evidence>
<reference evidence="1 2" key="2">
    <citation type="journal article" date="2008" name="Nature">
        <title>The Phaeodactylum genome reveals the evolutionary history of diatom genomes.</title>
        <authorList>
            <person name="Bowler C."/>
            <person name="Allen A.E."/>
            <person name="Badger J.H."/>
            <person name="Grimwood J."/>
            <person name="Jabbari K."/>
            <person name="Kuo A."/>
            <person name="Maheswari U."/>
            <person name="Martens C."/>
            <person name="Maumus F."/>
            <person name="Otillar R.P."/>
            <person name="Rayko E."/>
            <person name="Salamov A."/>
            <person name="Vandepoele K."/>
            <person name="Beszteri B."/>
            <person name="Gruber A."/>
            <person name="Heijde M."/>
            <person name="Katinka M."/>
            <person name="Mock T."/>
            <person name="Valentin K."/>
            <person name="Verret F."/>
            <person name="Berges J.A."/>
            <person name="Brownlee C."/>
            <person name="Cadoret J.P."/>
            <person name="Chiovitti A."/>
            <person name="Choi C.J."/>
            <person name="Coesel S."/>
            <person name="De Martino A."/>
            <person name="Detter J.C."/>
            <person name="Durkin C."/>
            <person name="Falciatore A."/>
            <person name="Fournet J."/>
            <person name="Haruta M."/>
            <person name="Huysman M.J."/>
            <person name="Jenkins B.D."/>
            <person name="Jiroutova K."/>
            <person name="Jorgensen R.E."/>
            <person name="Joubert Y."/>
            <person name="Kaplan A."/>
            <person name="Kroger N."/>
            <person name="Kroth P.G."/>
            <person name="La Roche J."/>
            <person name="Lindquist E."/>
            <person name="Lommer M."/>
            <person name="Martin-Jezequel V."/>
            <person name="Lopez P.J."/>
            <person name="Lucas S."/>
            <person name="Mangogna M."/>
            <person name="McGinnis K."/>
            <person name="Medlin L.K."/>
            <person name="Montsant A."/>
            <person name="Oudot-Le Secq M.P."/>
            <person name="Napoli C."/>
            <person name="Obornik M."/>
            <person name="Parker M.S."/>
            <person name="Petit J.L."/>
            <person name="Porcel B.M."/>
            <person name="Poulsen N."/>
            <person name="Robison M."/>
            <person name="Rychlewski L."/>
            <person name="Rynearson T.A."/>
            <person name="Schmutz J."/>
            <person name="Shapiro H."/>
            <person name="Siaut M."/>
            <person name="Stanley M."/>
            <person name="Sussman M.R."/>
            <person name="Taylor A.R."/>
            <person name="Vardi A."/>
            <person name="von Dassow P."/>
            <person name="Vyverman W."/>
            <person name="Willis A."/>
            <person name="Wyrwicz L.S."/>
            <person name="Rokhsar D.S."/>
            <person name="Weissenbach J."/>
            <person name="Armbrust E.V."/>
            <person name="Green B.R."/>
            <person name="Van de Peer Y."/>
            <person name="Grigoriev I.V."/>
        </authorList>
    </citation>
    <scope>NUCLEOTIDE SEQUENCE [LARGE SCALE GENOMIC DNA]</scope>
    <source>
        <strain evidence="1 2">CCMP1335</strain>
    </source>
</reference>
<dbReference type="InterPro" id="IPR019410">
    <property type="entry name" value="Methyltransf_16"/>
</dbReference>
<evidence type="ECO:0008006" key="3">
    <source>
        <dbReference type="Google" id="ProtNLM"/>
    </source>
</evidence>
<organism evidence="1 2">
    <name type="scientific">Thalassiosira pseudonana</name>
    <name type="common">Marine diatom</name>
    <name type="synonym">Cyclotella nana</name>
    <dbReference type="NCBI Taxonomy" id="35128"/>
    <lineage>
        <taxon>Eukaryota</taxon>
        <taxon>Sar</taxon>
        <taxon>Stramenopiles</taxon>
        <taxon>Ochrophyta</taxon>
        <taxon>Bacillariophyta</taxon>
        <taxon>Coscinodiscophyceae</taxon>
        <taxon>Thalassiosirophycidae</taxon>
        <taxon>Thalassiosirales</taxon>
        <taxon>Thalassiosiraceae</taxon>
        <taxon>Thalassiosira</taxon>
    </lineage>
</organism>
<dbReference type="EMBL" id="CM000638">
    <property type="protein sequence ID" value="EED95747.1"/>
    <property type="molecule type" value="Genomic_DNA"/>
</dbReference>
<proteinExistence type="predicted"/>
<dbReference type="PANTHER" id="PTHR14614">
    <property type="entry name" value="HEPATOCELLULAR CARCINOMA-ASSOCIATED ANTIGEN"/>
    <property type="match status" value="1"/>
</dbReference>
<dbReference type="PANTHER" id="PTHR14614:SF132">
    <property type="entry name" value="PROTEIN-LYSINE METHYLTRANSFERASE C42C1.13"/>
    <property type="match status" value="1"/>
</dbReference>
<dbReference type="Proteomes" id="UP000001449">
    <property type="component" value="Chromosome 1"/>
</dbReference>
<keyword evidence="2" id="KW-1185">Reference proteome</keyword>
<dbReference type="InterPro" id="IPR029063">
    <property type="entry name" value="SAM-dependent_MTases_sf"/>
</dbReference>
<dbReference type="OMA" id="NWDEIKQ"/>
<dbReference type="RefSeq" id="XP_002286106.1">
    <property type="nucleotide sequence ID" value="XM_002286070.1"/>
</dbReference>
<dbReference type="PaxDb" id="35128-Thaps20718"/>